<feature type="transmembrane region" description="Helical" evidence="1">
    <location>
        <begin position="27"/>
        <end position="44"/>
    </location>
</feature>
<proteinExistence type="predicted"/>
<gene>
    <name evidence="2" type="ORF">FH603_5377</name>
</gene>
<comment type="caution">
    <text evidence="2">The sequence shown here is derived from an EMBL/GenBank/DDBJ whole genome shotgun (WGS) entry which is preliminary data.</text>
</comment>
<protein>
    <submittedName>
        <fullName evidence="2">Membrane protein YbjE (DUF340 family)</fullName>
    </submittedName>
</protein>
<keyword evidence="3" id="KW-1185">Reference proteome</keyword>
<evidence type="ECO:0000256" key="1">
    <source>
        <dbReference type="SAM" id="Phobius"/>
    </source>
</evidence>
<keyword evidence="1" id="KW-0472">Membrane</keyword>
<dbReference type="Proteomes" id="UP000700732">
    <property type="component" value="Unassembled WGS sequence"/>
</dbReference>
<sequence>MFSSKDYSKMTLEELVLEEKKLKSQKTTIAVFIGFVVGIAVWSATHKGGFLTFILLIFAFLIGSRHSKNLKAIQAEISGRDTVS</sequence>
<reference evidence="2 3" key="1">
    <citation type="submission" date="2019-06" db="EMBL/GenBank/DDBJ databases">
        <title>Spirosoma utsteinense sp. nov. isolated from Antarctic ice-free soils.</title>
        <authorList>
            <person name="Tahon G."/>
        </authorList>
    </citation>
    <scope>NUCLEOTIDE SEQUENCE [LARGE SCALE GENOMIC DNA]</scope>
    <source>
        <strain evidence="2 3">LMG 31447</strain>
    </source>
</reference>
<keyword evidence="1" id="KW-0812">Transmembrane</keyword>
<feature type="transmembrane region" description="Helical" evidence="1">
    <location>
        <begin position="50"/>
        <end position="67"/>
    </location>
</feature>
<organism evidence="2 3">
    <name type="scientific">Spirosoma utsteinense</name>
    <dbReference type="NCBI Taxonomy" id="2585773"/>
    <lineage>
        <taxon>Bacteria</taxon>
        <taxon>Pseudomonadati</taxon>
        <taxon>Bacteroidota</taxon>
        <taxon>Cytophagia</taxon>
        <taxon>Cytophagales</taxon>
        <taxon>Cytophagaceae</taxon>
        <taxon>Spirosoma</taxon>
    </lineage>
</organism>
<keyword evidence="1" id="KW-1133">Transmembrane helix</keyword>
<dbReference type="EMBL" id="VFIA01000062">
    <property type="protein sequence ID" value="MBC3794845.1"/>
    <property type="molecule type" value="Genomic_DNA"/>
</dbReference>
<dbReference type="RefSeq" id="WP_186741756.1">
    <property type="nucleotide sequence ID" value="NZ_VFIA01000062.1"/>
</dbReference>
<name>A0ABR6WFS9_9BACT</name>
<evidence type="ECO:0000313" key="3">
    <source>
        <dbReference type="Proteomes" id="UP000700732"/>
    </source>
</evidence>
<accession>A0ABR6WFS9</accession>
<evidence type="ECO:0000313" key="2">
    <source>
        <dbReference type="EMBL" id="MBC3794845.1"/>
    </source>
</evidence>